<proteinExistence type="predicted"/>
<evidence type="ECO:0000313" key="2">
    <source>
        <dbReference type="EMBL" id="NGZ76284.1"/>
    </source>
</evidence>
<evidence type="ECO:0000256" key="1">
    <source>
        <dbReference type="SAM" id="MobiDB-lite"/>
    </source>
</evidence>
<dbReference type="SUPFAM" id="SSF82171">
    <property type="entry name" value="DPP6 N-terminal domain-like"/>
    <property type="match status" value="1"/>
</dbReference>
<feature type="compositionally biased region" description="Low complexity" evidence="1">
    <location>
        <begin position="34"/>
        <end position="71"/>
    </location>
</feature>
<gene>
    <name evidence="2" type="ORF">GYN08_13220</name>
</gene>
<sequence>MTTMNKKKNERKRLGGLLAAGLAGVILLSGCGAQEAGGSRAGSSAANESAQGEAAPAGGASSAADAVQAADPSEKPQQASDLSAYALDMRDTRRSVEKDRIRWINGDVTVTAEVAKYYDQADVVTADFDSLRLEAPSLPDPVELPEAPKTVDAVTVSPDRQYAAVTAGYHESTKLFVVNLASGEVRNVNKEFEQEGYGFTEVIHGAAWMPSGPVNNGGHIMALGYGLIGETKAGMYNLDNARLFEVPIPKANTIFGYSGCLWSADGRTFDFIGETYSKEGEESFAVFRYDPQSRETVEAGPISRAQLVNRYEKTQGPTVFAADR</sequence>
<dbReference type="Proteomes" id="UP000800303">
    <property type="component" value="Unassembled WGS sequence"/>
</dbReference>
<comment type="caution">
    <text evidence="2">The sequence shown here is derived from an EMBL/GenBank/DDBJ whole genome shotgun (WGS) entry which is preliminary data.</text>
</comment>
<dbReference type="EMBL" id="JAAFGS010000004">
    <property type="protein sequence ID" value="NGZ76284.1"/>
    <property type="molecule type" value="Genomic_DNA"/>
</dbReference>
<protein>
    <recommendedName>
        <fullName evidence="4">Lipoprotein</fullName>
    </recommendedName>
</protein>
<evidence type="ECO:0000313" key="3">
    <source>
        <dbReference type="Proteomes" id="UP000800303"/>
    </source>
</evidence>
<evidence type="ECO:0008006" key="4">
    <source>
        <dbReference type="Google" id="ProtNLM"/>
    </source>
</evidence>
<name>A0ABX0F8I7_9BACL</name>
<reference evidence="2 3" key="1">
    <citation type="submission" date="2020-01" db="EMBL/GenBank/DDBJ databases">
        <title>Polyphasic characterisation and genomic insights into a novel alkali tolerant bacterium VR-M41.</title>
        <authorList>
            <person name="Vemuluri V.R."/>
        </authorList>
    </citation>
    <scope>NUCLEOTIDE SEQUENCE [LARGE SCALE GENOMIC DNA]</scope>
    <source>
        <strain evidence="2 3">VR-M41</strain>
    </source>
</reference>
<organism evidence="2 3">
    <name type="scientific">Saccharibacillus alkalitolerans</name>
    <dbReference type="NCBI Taxonomy" id="2705290"/>
    <lineage>
        <taxon>Bacteria</taxon>
        <taxon>Bacillati</taxon>
        <taxon>Bacillota</taxon>
        <taxon>Bacilli</taxon>
        <taxon>Bacillales</taxon>
        <taxon>Paenibacillaceae</taxon>
        <taxon>Saccharibacillus</taxon>
    </lineage>
</organism>
<feature type="region of interest" description="Disordered" evidence="1">
    <location>
        <begin position="34"/>
        <end position="82"/>
    </location>
</feature>
<keyword evidence="3" id="KW-1185">Reference proteome</keyword>
<dbReference type="PROSITE" id="PS51257">
    <property type="entry name" value="PROKAR_LIPOPROTEIN"/>
    <property type="match status" value="1"/>
</dbReference>
<accession>A0ABX0F8I7</accession>
<dbReference type="RefSeq" id="WP_166274939.1">
    <property type="nucleotide sequence ID" value="NZ_JAAFGS010000004.1"/>
</dbReference>